<dbReference type="InterPro" id="IPR017441">
    <property type="entry name" value="Protein_kinase_ATP_BS"/>
</dbReference>
<feature type="region of interest" description="Disordered" evidence="2">
    <location>
        <begin position="1"/>
        <end position="47"/>
    </location>
</feature>
<reference evidence="4" key="1">
    <citation type="submission" date="2019-11" db="UniProtKB">
        <authorList>
            <consortium name="WormBaseParasite"/>
        </authorList>
    </citation>
    <scope>IDENTIFICATION</scope>
</reference>
<evidence type="ECO:0000259" key="3">
    <source>
        <dbReference type="PROSITE" id="PS50011"/>
    </source>
</evidence>
<name>A0A5K3EXP0_MESCO</name>
<dbReference type="PROSITE" id="PS00107">
    <property type="entry name" value="PROTEIN_KINASE_ATP"/>
    <property type="match status" value="1"/>
</dbReference>
<dbReference type="GO" id="GO:0004672">
    <property type="term" value="F:protein kinase activity"/>
    <property type="evidence" value="ECO:0007669"/>
    <property type="project" value="InterPro"/>
</dbReference>
<keyword evidence="1" id="KW-0547">Nucleotide-binding</keyword>
<dbReference type="WBParaSite" id="MCU_003948-RC">
    <property type="protein sequence ID" value="MCU_003948-RC"/>
    <property type="gene ID" value="MCU_003948"/>
</dbReference>
<evidence type="ECO:0000256" key="2">
    <source>
        <dbReference type="SAM" id="MobiDB-lite"/>
    </source>
</evidence>
<protein>
    <submittedName>
        <fullName evidence="4">Protein kinase domain-containing protein</fullName>
    </submittedName>
</protein>
<dbReference type="SUPFAM" id="SSF56112">
    <property type="entry name" value="Protein kinase-like (PK-like)"/>
    <property type="match status" value="1"/>
</dbReference>
<accession>A0A5K3EXP0</accession>
<dbReference type="InterPro" id="IPR000719">
    <property type="entry name" value="Prot_kinase_dom"/>
</dbReference>
<dbReference type="GO" id="GO:0005524">
    <property type="term" value="F:ATP binding"/>
    <property type="evidence" value="ECO:0007669"/>
    <property type="project" value="UniProtKB-UniRule"/>
</dbReference>
<dbReference type="Gene3D" id="3.30.200.20">
    <property type="entry name" value="Phosphorylase Kinase, domain 1"/>
    <property type="match status" value="1"/>
</dbReference>
<dbReference type="AlphaFoldDB" id="A0A5K3EXP0"/>
<sequence length="156" mass="17301">MEPTAVTNSGVQLETHIETSQPATTPRNLNAESPSPGRQRARGQRSSNQHLLFSRYEKLSKIGEGAYGMVFKCLDTQTGDVVAVKRFTASDDDPLVKKIAFREIRMLKVSSTALLGTLKPPSKLTCHFFTFCYSSRLLLCTKWACQLSGIKALVLY</sequence>
<feature type="binding site" evidence="1">
    <location>
        <position position="85"/>
    </location>
    <ligand>
        <name>ATP</name>
        <dbReference type="ChEBI" id="CHEBI:30616"/>
    </ligand>
</feature>
<evidence type="ECO:0000256" key="1">
    <source>
        <dbReference type="PROSITE-ProRule" id="PRU10141"/>
    </source>
</evidence>
<evidence type="ECO:0000313" key="4">
    <source>
        <dbReference type="WBParaSite" id="MCU_003948-RC"/>
    </source>
</evidence>
<keyword evidence="1" id="KW-0067">ATP-binding</keyword>
<proteinExistence type="predicted"/>
<dbReference type="InterPro" id="IPR011009">
    <property type="entry name" value="Kinase-like_dom_sf"/>
</dbReference>
<feature type="compositionally biased region" description="Polar residues" evidence="2">
    <location>
        <begin position="1"/>
        <end position="33"/>
    </location>
</feature>
<organism evidence="4">
    <name type="scientific">Mesocestoides corti</name>
    <name type="common">Flatworm</name>
    <dbReference type="NCBI Taxonomy" id="53468"/>
    <lineage>
        <taxon>Eukaryota</taxon>
        <taxon>Metazoa</taxon>
        <taxon>Spiralia</taxon>
        <taxon>Lophotrochozoa</taxon>
        <taxon>Platyhelminthes</taxon>
        <taxon>Cestoda</taxon>
        <taxon>Eucestoda</taxon>
        <taxon>Cyclophyllidea</taxon>
        <taxon>Mesocestoididae</taxon>
        <taxon>Mesocestoides</taxon>
    </lineage>
</organism>
<feature type="domain" description="Protein kinase" evidence="3">
    <location>
        <begin position="56"/>
        <end position="156"/>
    </location>
</feature>
<dbReference type="PROSITE" id="PS50011">
    <property type="entry name" value="PROTEIN_KINASE_DOM"/>
    <property type="match status" value="1"/>
</dbReference>
<dbReference type="Pfam" id="PF00069">
    <property type="entry name" value="Pkinase"/>
    <property type="match status" value="1"/>
</dbReference>